<protein>
    <submittedName>
        <fullName evidence="2">Zinc finger C2H2 domain-containing protein</fullName>
    </submittedName>
</protein>
<reference evidence="2 3" key="1">
    <citation type="journal article" date="2012" name="Environ. Microbiol.">
        <title>The genome of the ammonia-oxidizing Candidatus Nitrososphaera gargensis: insights into metabolic versatility and environmental adaptations.</title>
        <authorList>
            <person name="Spang A."/>
            <person name="Poehlein A."/>
            <person name="Offre P."/>
            <person name="Zumbragel S."/>
            <person name="Haider S."/>
            <person name="Rychlik N."/>
            <person name="Nowka B."/>
            <person name="Schmeisser C."/>
            <person name="Lebedeva E.V."/>
            <person name="Rattei T."/>
            <person name="Bohm C."/>
            <person name="Schmid M."/>
            <person name="Galushko A."/>
            <person name="Hatzenpichler R."/>
            <person name="Weinmaier T."/>
            <person name="Daniel R."/>
            <person name="Schleper C."/>
            <person name="Spieck E."/>
            <person name="Streit W."/>
            <person name="Wagner M."/>
        </authorList>
    </citation>
    <scope>NUCLEOTIDE SEQUENCE [LARGE SCALE GENOMIC DNA]</scope>
    <source>
        <strain evidence="3">Ga9.2</strain>
    </source>
</reference>
<dbReference type="AlphaFoldDB" id="K0IE94"/>
<evidence type="ECO:0000313" key="2">
    <source>
        <dbReference type="EMBL" id="AFU57128.1"/>
    </source>
</evidence>
<organism evidence="2 3">
    <name type="scientific">Nitrososphaera gargensis (strain Ga9.2)</name>
    <dbReference type="NCBI Taxonomy" id="1237085"/>
    <lineage>
        <taxon>Archaea</taxon>
        <taxon>Nitrososphaerota</taxon>
        <taxon>Nitrososphaeria</taxon>
        <taxon>Nitrososphaerales</taxon>
        <taxon>Nitrososphaeraceae</taxon>
        <taxon>Nitrososphaera</taxon>
    </lineage>
</organism>
<dbReference type="PROSITE" id="PS00028">
    <property type="entry name" value="ZINC_FINGER_C2H2_1"/>
    <property type="match status" value="1"/>
</dbReference>
<accession>K0IE94</accession>
<gene>
    <name evidence="2" type="ordered locus">Ngar_c01790</name>
</gene>
<proteinExistence type="predicted"/>
<evidence type="ECO:0000259" key="1">
    <source>
        <dbReference type="PROSITE" id="PS50157"/>
    </source>
</evidence>
<dbReference type="HOGENOM" id="CLU_154322_0_0_2"/>
<dbReference type="InParanoid" id="K0IE94"/>
<dbReference type="STRING" id="1237085.Ngar_c01790"/>
<name>K0IE94_NITGG</name>
<dbReference type="PROSITE" id="PS50157">
    <property type="entry name" value="ZINC_FINGER_C2H2_2"/>
    <property type="match status" value="1"/>
</dbReference>
<evidence type="ECO:0000313" key="3">
    <source>
        <dbReference type="Proteomes" id="UP000008037"/>
    </source>
</evidence>
<dbReference type="BioCyc" id="CNIT1237085:G1324-179-MONOMER"/>
<dbReference type="KEGG" id="nga:Ngar_c01790"/>
<keyword evidence="3" id="KW-1185">Reference proteome</keyword>
<feature type="domain" description="C2H2-type" evidence="1">
    <location>
        <begin position="86"/>
        <end position="109"/>
    </location>
</feature>
<dbReference type="InterPro" id="IPR013087">
    <property type="entry name" value="Znf_C2H2_type"/>
</dbReference>
<sequence length="109" mass="12895">MVNVHYYYIPIGKVEGWDGNVLWLKVPEEYVKRNYERDTYPDPSQYYLKDFPGYTAVYPEVEVILPKYSRPVYTTKNTTPEEFRVNLCELCQTAFDTEDDLSQHVSTSH</sequence>
<dbReference type="Proteomes" id="UP000008037">
    <property type="component" value="Chromosome"/>
</dbReference>
<dbReference type="EMBL" id="CP002408">
    <property type="protein sequence ID" value="AFU57128.1"/>
    <property type="molecule type" value="Genomic_DNA"/>
</dbReference>